<evidence type="ECO:0000313" key="2">
    <source>
        <dbReference type="EMBL" id="ODQ79349.1"/>
    </source>
</evidence>
<dbReference type="GeneID" id="30146844"/>
<keyword evidence="1" id="KW-0812">Transmembrane</keyword>
<evidence type="ECO:0000256" key="1">
    <source>
        <dbReference type="SAM" id="Phobius"/>
    </source>
</evidence>
<name>A0A1E3QNR3_9ASCO</name>
<dbReference type="Pfam" id="PF10311">
    <property type="entry name" value="Ilm1"/>
    <property type="match status" value="1"/>
</dbReference>
<feature type="transmembrane region" description="Helical" evidence="1">
    <location>
        <begin position="58"/>
        <end position="78"/>
    </location>
</feature>
<feature type="transmembrane region" description="Helical" evidence="1">
    <location>
        <begin position="26"/>
        <end position="46"/>
    </location>
</feature>
<accession>A0A1E3QNR3</accession>
<dbReference type="PANTHER" id="PTHR28029">
    <property type="entry name" value="PROTEIN ILM1"/>
    <property type="match status" value="1"/>
</dbReference>
<dbReference type="AlphaFoldDB" id="A0A1E3QNR3"/>
<reference evidence="3" key="1">
    <citation type="submission" date="2016-05" db="EMBL/GenBank/DDBJ databases">
        <title>Comparative genomics of biotechnologically important yeasts.</title>
        <authorList>
            <consortium name="DOE Joint Genome Institute"/>
            <person name="Riley R."/>
            <person name="Haridas S."/>
            <person name="Wolfe K.H."/>
            <person name="Lopes M.R."/>
            <person name="Hittinger C.T."/>
            <person name="Goker M."/>
            <person name="Salamov A."/>
            <person name="Wisecaver J."/>
            <person name="Long T.M."/>
            <person name="Aerts A.L."/>
            <person name="Barry K."/>
            <person name="Choi C."/>
            <person name="Clum A."/>
            <person name="Coughlan A.Y."/>
            <person name="Deshpande S."/>
            <person name="Douglass A.P."/>
            <person name="Hanson S.J."/>
            <person name="Klenk H.-P."/>
            <person name="Labutti K."/>
            <person name="Lapidus A."/>
            <person name="Lindquist E."/>
            <person name="Lipzen A."/>
            <person name="Meier-Kolthoff J.P."/>
            <person name="Ohm R.A."/>
            <person name="Otillar R.P."/>
            <person name="Pangilinan J."/>
            <person name="Peng Y."/>
            <person name="Rokas A."/>
            <person name="Rosa C.A."/>
            <person name="Scheuner C."/>
            <person name="Sibirny A.A."/>
            <person name="Slot J.C."/>
            <person name="Stielow J.B."/>
            <person name="Sun H."/>
            <person name="Kurtzman C.P."/>
            <person name="Blackwell M."/>
            <person name="Grigoriev I.V."/>
            <person name="Jeffries T.W."/>
        </authorList>
    </citation>
    <scope>NUCLEOTIDE SEQUENCE [LARGE SCALE GENOMIC DNA]</scope>
    <source>
        <strain evidence="3">NRRL Y-12698</strain>
    </source>
</reference>
<keyword evidence="1" id="KW-1133">Transmembrane helix</keyword>
<protein>
    <submittedName>
        <fullName evidence="2">Uncharacterized protein</fullName>
    </submittedName>
</protein>
<sequence length="145" mass="16791">MNSGFVLLLSTSMQLPIVEIDDYNPIFGILALLFGVLAMSDLVPLFEANTMYFESITPSRLVVFFSLAAYSYLGDSLYFCNNIVFIYCFMEVWFNMLLFSSLKDEKYTRIKAEIERLQSEEFDDETNSAQRFEEIMEDIKDQAAQ</sequence>
<keyword evidence="1" id="KW-0472">Membrane</keyword>
<feature type="transmembrane region" description="Helical" evidence="1">
    <location>
        <begin position="84"/>
        <end position="102"/>
    </location>
</feature>
<dbReference type="InterPro" id="IPR018815">
    <property type="entry name" value="Incr_loss_mito_DNA_1"/>
</dbReference>
<dbReference type="EMBL" id="KV454432">
    <property type="protein sequence ID" value="ODQ79349.1"/>
    <property type="molecule type" value="Genomic_DNA"/>
</dbReference>
<keyword evidence="3" id="KW-1185">Reference proteome</keyword>
<gene>
    <name evidence="2" type="ORF">BABINDRAFT_161758</name>
</gene>
<organism evidence="2 3">
    <name type="scientific">Babjeviella inositovora NRRL Y-12698</name>
    <dbReference type="NCBI Taxonomy" id="984486"/>
    <lineage>
        <taxon>Eukaryota</taxon>
        <taxon>Fungi</taxon>
        <taxon>Dikarya</taxon>
        <taxon>Ascomycota</taxon>
        <taxon>Saccharomycotina</taxon>
        <taxon>Pichiomycetes</taxon>
        <taxon>Serinales incertae sedis</taxon>
        <taxon>Babjeviella</taxon>
    </lineage>
</organism>
<dbReference type="PANTHER" id="PTHR28029:SF1">
    <property type="entry name" value="PROTEIN ILM1"/>
    <property type="match status" value="1"/>
</dbReference>
<dbReference type="Proteomes" id="UP000094336">
    <property type="component" value="Unassembled WGS sequence"/>
</dbReference>
<dbReference type="OrthoDB" id="5299849at2759"/>
<evidence type="ECO:0000313" key="3">
    <source>
        <dbReference type="Proteomes" id="UP000094336"/>
    </source>
</evidence>
<dbReference type="RefSeq" id="XP_018984677.1">
    <property type="nucleotide sequence ID" value="XM_019128991.1"/>
</dbReference>
<proteinExistence type="predicted"/>